<keyword evidence="2 4" id="KW-0012">Acyltransferase</keyword>
<dbReference type="GO" id="GO:0006654">
    <property type="term" value="P:phosphatidic acid biosynthetic process"/>
    <property type="evidence" value="ECO:0007669"/>
    <property type="project" value="TreeGrafter"/>
</dbReference>
<dbReference type="InterPro" id="IPR002123">
    <property type="entry name" value="Plipid/glycerol_acylTrfase"/>
</dbReference>
<evidence type="ECO:0000313" key="4">
    <source>
        <dbReference type="EMBL" id="OPZ92299.1"/>
    </source>
</evidence>
<feature type="domain" description="Phospholipid/glycerol acyltransferase" evidence="3">
    <location>
        <begin position="34"/>
        <end position="146"/>
    </location>
</feature>
<evidence type="ECO:0000259" key="3">
    <source>
        <dbReference type="SMART" id="SM00563"/>
    </source>
</evidence>
<dbReference type="AlphaFoldDB" id="A0A1V5MGH6"/>
<accession>A0A1V5MGH6</accession>
<evidence type="ECO:0000256" key="2">
    <source>
        <dbReference type="ARBA" id="ARBA00023315"/>
    </source>
</evidence>
<dbReference type="Pfam" id="PF01553">
    <property type="entry name" value="Acyltransferase"/>
    <property type="match status" value="1"/>
</dbReference>
<dbReference type="GO" id="GO:0003841">
    <property type="term" value="F:1-acylglycerol-3-phosphate O-acyltransferase activity"/>
    <property type="evidence" value="ECO:0007669"/>
    <property type="project" value="TreeGrafter"/>
</dbReference>
<gene>
    <name evidence="4" type="primary">plsC</name>
    <name evidence="4" type="ORF">BWY73_00862</name>
</gene>
<organism evidence="4">
    <name type="scientific">candidate division TA06 bacterium ADurb.Bin417</name>
    <dbReference type="NCBI Taxonomy" id="1852828"/>
    <lineage>
        <taxon>Bacteria</taxon>
        <taxon>Bacteria division TA06</taxon>
    </lineage>
</organism>
<dbReference type="EMBL" id="MWAK01000111">
    <property type="protein sequence ID" value="OPZ92299.1"/>
    <property type="molecule type" value="Genomic_DNA"/>
</dbReference>
<sequence length="198" mass="21951">MFYKFLKSLLNIFCLLFFRLEVRGVENIPRRGGAILASNHLSLLDPPLVALRIPRRIRFLSKTVLYRNSLLEPIIKSLGIIPLRQHSGAVGLKSVIRSLKSGHAVLIFPEGSRNPNGSELLPGQPGITLAVRATGVPVVPVLISGTEKALPLNAVIFRPRKVLIRYGPPLLYRGEADFADRVMAAIDRLRPDNPERPE</sequence>
<protein>
    <submittedName>
        <fullName evidence="4">1-acyl-sn-glycerol-3-phosphate acyltransferase</fullName>
        <ecNumber evidence="4">2.3.1.-</ecNumber>
    </submittedName>
</protein>
<dbReference type="SMART" id="SM00563">
    <property type="entry name" value="PlsC"/>
    <property type="match status" value="1"/>
</dbReference>
<dbReference type="SUPFAM" id="SSF69593">
    <property type="entry name" value="Glycerol-3-phosphate (1)-acyltransferase"/>
    <property type="match status" value="1"/>
</dbReference>
<keyword evidence="1 4" id="KW-0808">Transferase</keyword>
<comment type="caution">
    <text evidence="4">The sequence shown here is derived from an EMBL/GenBank/DDBJ whole genome shotgun (WGS) entry which is preliminary data.</text>
</comment>
<proteinExistence type="predicted"/>
<dbReference type="PANTHER" id="PTHR10434">
    <property type="entry name" value="1-ACYL-SN-GLYCEROL-3-PHOSPHATE ACYLTRANSFERASE"/>
    <property type="match status" value="1"/>
</dbReference>
<name>A0A1V5MGH6_UNCT6</name>
<dbReference type="PANTHER" id="PTHR10434:SF11">
    <property type="entry name" value="1-ACYL-SN-GLYCEROL-3-PHOSPHATE ACYLTRANSFERASE"/>
    <property type="match status" value="1"/>
</dbReference>
<dbReference type="Proteomes" id="UP000485484">
    <property type="component" value="Unassembled WGS sequence"/>
</dbReference>
<evidence type="ECO:0000256" key="1">
    <source>
        <dbReference type="ARBA" id="ARBA00022679"/>
    </source>
</evidence>
<reference evidence="4" key="1">
    <citation type="submission" date="2017-02" db="EMBL/GenBank/DDBJ databases">
        <title>Delving into the versatile metabolic prowess of the omnipresent phylum Bacteroidetes.</title>
        <authorList>
            <person name="Nobu M.K."/>
            <person name="Mei R."/>
            <person name="Narihiro T."/>
            <person name="Kuroda K."/>
            <person name="Liu W.-T."/>
        </authorList>
    </citation>
    <scope>NUCLEOTIDE SEQUENCE</scope>
    <source>
        <strain evidence="4">ADurb.Bin417</strain>
    </source>
</reference>
<dbReference type="EC" id="2.3.1.-" evidence="4"/>
<dbReference type="CDD" id="cd07989">
    <property type="entry name" value="LPLAT_AGPAT-like"/>
    <property type="match status" value="1"/>
</dbReference>